<dbReference type="Gene3D" id="1.20.1600.10">
    <property type="entry name" value="Outer membrane efflux proteins (OEP)"/>
    <property type="match status" value="1"/>
</dbReference>
<name>A0A0A7EHY0_9GAMM</name>
<keyword evidence="2" id="KW-0732">Signal</keyword>
<gene>
    <name evidence="3" type="ORF">OM33_14145</name>
</gene>
<dbReference type="HOGENOM" id="CLU_040540_0_0_6"/>
<dbReference type="OrthoDB" id="5801460at2"/>
<dbReference type="AlphaFoldDB" id="A0A0A7EHY0"/>
<reference evidence="3 4" key="1">
    <citation type="submission" date="2014-11" db="EMBL/GenBank/DDBJ databases">
        <title>Complete Genome Sequence of Pseudoalteromonas sp. Strain OCN003 Isolated from Kaneohe Bay, Oahu, Hawaii.</title>
        <authorList>
            <person name="Beurmann S."/>
            <person name="Videau P."/>
            <person name="Ushijima B."/>
            <person name="Smith A.M."/>
            <person name="Aeby G.S."/>
            <person name="Callahan S.M."/>
            <person name="Belcaid M."/>
        </authorList>
    </citation>
    <scope>NUCLEOTIDE SEQUENCE [LARGE SCALE GENOMIC DNA]</scope>
    <source>
        <strain evidence="3 4">OCN003</strain>
    </source>
</reference>
<dbReference type="PANTHER" id="PTHR30203">
    <property type="entry name" value="OUTER MEMBRANE CATION EFFLUX PROTEIN"/>
    <property type="match status" value="1"/>
</dbReference>
<organism evidence="3 4">
    <name type="scientific">Pseudoalteromonas piratica</name>
    <dbReference type="NCBI Taxonomy" id="1348114"/>
    <lineage>
        <taxon>Bacteria</taxon>
        <taxon>Pseudomonadati</taxon>
        <taxon>Pseudomonadota</taxon>
        <taxon>Gammaproteobacteria</taxon>
        <taxon>Alteromonadales</taxon>
        <taxon>Pseudoalteromonadaceae</taxon>
        <taxon>Pseudoalteromonas</taxon>
    </lineage>
</organism>
<feature type="signal peptide" evidence="2">
    <location>
        <begin position="1"/>
        <end position="24"/>
    </location>
</feature>
<dbReference type="EMBL" id="CP009888">
    <property type="protein sequence ID" value="AIY66123.1"/>
    <property type="molecule type" value="Genomic_DNA"/>
</dbReference>
<dbReference type="GO" id="GO:0015562">
    <property type="term" value="F:efflux transmembrane transporter activity"/>
    <property type="evidence" value="ECO:0007669"/>
    <property type="project" value="InterPro"/>
</dbReference>
<dbReference type="InterPro" id="IPR003423">
    <property type="entry name" value="OMP_efflux"/>
</dbReference>
<keyword evidence="3" id="KW-0449">Lipoprotein</keyword>
<dbReference type="RefSeq" id="WP_038642643.1">
    <property type="nucleotide sequence ID" value="NZ_CP009888.1"/>
</dbReference>
<evidence type="ECO:0000313" key="4">
    <source>
        <dbReference type="Proteomes" id="UP000030341"/>
    </source>
</evidence>
<dbReference type="Proteomes" id="UP000030341">
    <property type="component" value="Chromosome 1"/>
</dbReference>
<keyword evidence="4" id="KW-1185">Reference proteome</keyword>
<evidence type="ECO:0000256" key="2">
    <source>
        <dbReference type="SAM" id="SignalP"/>
    </source>
</evidence>
<dbReference type="SUPFAM" id="SSF56954">
    <property type="entry name" value="Outer membrane efflux proteins (OEP)"/>
    <property type="match status" value="1"/>
</dbReference>
<protein>
    <submittedName>
        <fullName evidence="3">Lipoprotein</fullName>
    </submittedName>
</protein>
<sequence>MYKYVKHSGVFLTLAVAVSFTSIAYSKQENVTWIDTQINKDPEVIEARELLKASDYRAKSLTQAVYNPDFEASFDKEGDFNNYSIGISQTIDLWDKRAINDSIGKIAFYASQQQLLDLLESKKANAIQAIVTWQAAKEASLLVIEREKQLKTLLNIVEEKLDAGILEPLDAELVYLNLSQVFIQIAEYQTALKTAEVKVRELLPDWTPELQNKLSFSIDIENYTFKKEWIEEHPTVLQAKALWHEQKLKAQLTSIEYKANPTIGISAGKNNDDNIVGLTFSMPMNIRNDYSDVMKAANLEAIAAEANFQSKYRRQSFEAQAKFESLITNKKYFEKWKNLMQNRLGNSLSLLNARWEAGDINTSDYLFTFSQRTEGLLSGIQLKKQFKLSEVSFIQSIGQISKFEI</sequence>
<comment type="similarity">
    <text evidence="1">Belongs to the outer membrane factor (OMF) (TC 1.B.17) family.</text>
</comment>
<evidence type="ECO:0000256" key="1">
    <source>
        <dbReference type="ARBA" id="ARBA00007613"/>
    </source>
</evidence>
<dbReference type="InterPro" id="IPR010131">
    <property type="entry name" value="MdtP/NodT-like"/>
</dbReference>
<dbReference type="STRING" id="1348114.OM33_14145"/>
<proteinExistence type="inferred from homology"/>
<evidence type="ECO:0000313" key="3">
    <source>
        <dbReference type="EMBL" id="AIY66123.1"/>
    </source>
</evidence>
<dbReference type="KEGG" id="pseo:OM33_14145"/>
<dbReference type="Pfam" id="PF02321">
    <property type="entry name" value="OEP"/>
    <property type="match status" value="1"/>
</dbReference>
<dbReference type="eggNOG" id="COG1538">
    <property type="taxonomic scope" value="Bacteria"/>
</dbReference>
<accession>A0A0A7EHY0</accession>
<feature type="chain" id="PRO_5002039136" evidence="2">
    <location>
        <begin position="25"/>
        <end position="405"/>
    </location>
</feature>